<dbReference type="AlphaFoldDB" id="A0A1H0DTT6"/>
<protein>
    <submittedName>
        <fullName evidence="1">Uncharacterized protein</fullName>
    </submittedName>
</protein>
<name>A0A1H0DTT6_9GAMM</name>
<dbReference type="STRING" id="416873.SAMN04487951_107253"/>
<reference evidence="2" key="1">
    <citation type="submission" date="2016-10" db="EMBL/GenBank/DDBJ databases">
        <authorList>
            <person name="Varghese N."/>
            <person name="Submissions S."/>
        </authorList>
    </citation>
    <scope>NUCLEOTIDE SEQUENCE [LARGE SCALE GENOMIC DNA]</scope>
    <source>
        <strain evidence="2">CGMCC 1.6494</strain>
    </source>
</reference>
<proteinExistence type="predicted"/>
<dbReference type="EMBL" id="FNII01000007">
    <property type="protein sequence ID" value="SDN73469.1"/>
    <property type="molecule type" value="Genomic_DNA"/>
</dbReference>
<gene>
    <name evidence="1" type="ORF">SAMN04487951_107253</name>
</gene>
<organism evidence="1 2">
    <name type="scientific">Vreelandella arcis</name>
    <dbReference type="NCBI Taxonomy" id="416873"/>
    <lineage>
        <taxon>Bacteria</taxon>
        <taxon>Pseudomonadati</taxon>
        <taxon>Pseudomonadota</taxon>
        <taxon>Gammaproteobacteria</taxon>
        <taxon>Oceanospirillales</taxon>
        <taxon>Halomonadaceae</taxon>
        <taxon>Vreelandella</taxon>
    </lineage>
</organism>
<accession>A0A1H0DTT6</accession>
<evidence type="ECO:0000313" key="2">
    <source>
        <dbReference type="Proteomes" id="UP000199677"/>
    </source>
</evidence>
<dbReference type="Proteomes" id="UP000199677">
    <property type="component" value="Unassembled WGS sequence"/>
</dbReference>
<keyword evidence="2" id="KW-1185">Reference proteome</keyword>
<sequence length="78" mass="8507">MLSLCPSLLHLFDGQLFDARDHLIIHFSASDQLTSRVALAFQSALLAFLNPFQTSFLNTQAFITPAKDIGRAVALAST</sequence>
<evidence type="ECO:0000313" key="1">
    <source>
        <dbReference type="EMBL" id="SDN73469.1"/>
    </source>
</evidence>